<sequence>MSDIIDLTHISDDDHNPTFIIGDQWITHIQHTIDEALSHVITQSEFLLFSDTPILCHNADLVCSLHQATRYSLTHGLCEIAAYHEDHPPAEILVMHPNAPSDTHDDDDSEQGYSLASDIPSFRDQAQITHLALNAAAQLVASPYYDPQHPAVDDLVILMDINIHIPDDQPIYVFQTPTSTFEHSLNDVLQSVSLTGALHNYLHTNTHIPSTALSQLQKH</sequence>
<organism evidence="1 2">
    <name type="scientific">Cryptococcus gattii EJB2</name>
    <dbReference type="NCBI Taxonomy" id="1296103"/>
    <lineage>
        <taxon>Eukaryota</taxon>
        <taxon>Fungi</taxon>
        <taxon>Dikarya</taxon>
        <taxon>Basidiomycota</taxon>
        <taxon>Agaricomycotina</taxon>
        <taxon>Tremellomycetes</taxon>
        <taxon>Tremellales</taxon>
        <taxon>Cryptococcaceae</taxon>
        <taxon>Cryptococcus</taxon>
        <taxon>Cryptococcus gattii species complex</taxon>
    </lineage>
</organism>
<protein>
    <submittedName>
        <fullName evidence="1">Uncharacterized protein</fullName>
    </submittedName>
</protein>
<proteinExistence type="predicted"/>
<accession>A0ABR5BW24</accession>
<gene>
    <name evidence="1" type="ORF">I306_03115</name>
</gene>
<dbReference type="EMBL" id="KN848666">
    <property type="protein sequence ID" value="KIR79843.1"/>
    <property type="molecule type" value="Genomic_DNA"/>
</dbReference>
<keyword evidence="2" id="KW-1185">Reference proteome</keyword>
<reference evidence="1 2" key="1">
    <citation type="submission" date="2015-01" db="EMBL/GenBank/DDBJ databases">
        <title>The Genome Sequence of Cryptococcus gattii EJB2.</title>
        <authorList>
            <consortium name="The Broad Institute Genomics Platform"/>
            <person name="Cuomo C."/>
            <person name="Litvintseva A."/>
            <person name="Chen Y."/>
            <person name="Heitman J."/>
            <person name="Sun S."/>
            <person name="Springer D."/>
            <person name="Dromer F."/>
            <person name="Young S."/>
            <person name="Zeng Q."/>
            <person name="Gargeya S."/>
            <person name="Abouelleil A."/>
            <person name="Alvarado L."/>
            <person name="Chapman S.B."/>
            <person name="Gainer-Dewar J."/>
            <person name="Goldberg J."/>
            <person name="Griggs A."/>
            <person name="Gujja S."/>
            <person name="Hansen M."/>
            <person name="Howarth C."/>
            <person name="Imamovic A."/>
            <person name="Larimer J."/>
            <person name="Murphy C."/>
            <person name="Naylor J."/>
            <person name="Pearson M."/>
            <person name="Priest M."/>
            <person name="Roberts A."/>
            <person name="Saif S."/>
            <person name="Shea T."/>
            <person name="Sykes S."/>
            <person name="Wortman J."/>
            <person name="Nusbaum C."/>
            <person name="Birren B."/>
        </authorList>
    </citation>
    <scope>NUCLEOTIDE SEQUENCE [LARGE SCALE GENOMIC DNA]</scope>
    <source>
        <strain evidence="1 2">EJB2</strain>
    </source>
</reference>
<evidence type="ECO:0000313" key="1">
    <source>
        <dbReference type="EMBL" id="KIR79843.1"/>
    </source>
</evidence>
<evidence type="ECO:0000313" key="2">
    <source>
        <dbReference type="Proteomes" id="UP000054272"/>
    </source>
</evidence>
<dbReference type="Proteomes" id="UP000054272">
    <property type="component" value="Unassembled WGS sequence"/>
</dbReference>
<name>A0ABR5BW24_9TREE</name>